<dbReference type="InterPro" id="IPR001610">
    <property type="entry name" value="PAC"/>
</dbReference>
<protein>
    <recommendedName>
        <fullName evidence="2">histidine kinase</fullName>
        <ecNumber evidence="2">2.7.13.3</ecNumber>
    </recommendedName>
</protein>
<dbReference type="SUPFAM" id="SSF55874">
    <property type="entry name" value="ATPase domain of HSP90 chaperone/DNA topoisomerase II/histidine kinase"/>
    <property type="match status" value="1"/>
</dbReference>
<dbReference type="InterPro" id="IPR003661">
    <property type="entry name" value="HisK_dim/P_dom"/>
</dbReference>
<dbReference type="PROSITE" id="PS50110">
    <property type="entry name" value="RESPONSE_REGULATORY"/>
    <property type="match status" value="1"/>
</dbReference>
<feature type="domain" description="PAS" evidence="13">
    <location>
        <begin position="138"/>
        <end position="195"/>
    </location>
</feature>
<dbReference type="Gene3D" id="3.30.565.10">
    <property type="entry name" value="Histidine kinase-like ATPase, C-terminal domain"/>
    <property type="match status" value="1"/>
</dbReference>
<evidence type="ECO:0000256" key="8">
    <source>
        <dbReference type="ARBA" id="ARBA00023012"/>
    </source>
</evidence>
<dbReference type="InterPro" id="IPR000014">
    <property type="entry name" value="PAS"/>
</dbReference>
<dbReference type="InterPro" id="IPR004358">
    <property type="entry name" value="Sig_transdc_His_kin-like_C"/>
</dbReference>
<dbReference type="PANTHER" id="PTHR43065:SF49">
    <property type="entry name" value="HISTIDINE KINASE"/>
    <property type="match status" value="1"/>
</dbReference>
<evidence type="ECO:0000259" key="14">
    <source>
        <dbReference type="PROSITE" id="PS50113"/>
    </source>
</evidence>
<dbReference type="SUPFAM" id="SSF52172">
    <property type="entry name" value="CheY-like"/>
    <property type="match status" value="1"/>
</dbReference>
<feature type="domain" description="PAC" evidence="14">
    <location>
        <begin position="85"/>
        <end position="137"/>
    </location>
</feature>
<evidence type="ECO:0000256" key="6">
    <source>
        <dbReference type="ARBA" id="ARBA00022777"/>
    </source>
</evidence>
<feature type="domain" description="Response regulatory" evidence="12">
    <location>
        <begin position="527"/>
        <end position="638"/>
    </location>
</feature>
<dbReference type="PRINTS" id="PR00344">
    <property type="entry name" value="BCTRLSENSOR"/>
</dbReference>
<dbReference type="InterPro" id="IPR013767">
    <property type="entry name" value="PAS_fold"/>
</dbReference>
<dbReference type="SUPFAM" id="SSF47384">
    <property type="entry name" value="Homodimeric domain of signal transducing histidine kinase"/>
    <property type="match status" value="1"/>
</dbReference>
<dbReference type="AlphaFoldDB" id="A0A1I6TCB4"/>
<feature type="modified residue" description="4-aspartylphosphate" evidence="9">
    <location>
        <position position="577"/>
    </location>
</feature>
<feature type="domain" description="PAS" evidence="13">
    <location>
        <begin position="13"/>
        <end position="83"/>
    </location>
</feature>
<evidence type="ECO:0000259" key="11">
    <source>
        <dbReference type="PROSITE" id="PS50109"/>
    </source>
</evidence>
<evidence type="ECO:0000313" key="16">
    <source>
        <dbReference type="Proteomes" id="UP000198788"/>
    </source>
</evidence>
<dbReference type="PANTHER" id="PTHR43065">
    <property type="entry name" value="SENSOR HISTIDINE KINASE"/>
    <property type="match status" value="1"/>
</dbReference>
<keyword evidence="7" id="KW-0067">ATP-binding</keyword>
<gene>
    <name evidence="15" type="ORF">SAMN05192570_3121</name>
</gene>
<keyword evidence="16" id="KW-1185">Reference proteome</keyword>
<dbReference type="STRING" id="871741.SAMN05192570_3121"/>
<dbReference type="CDD" id="cd00130">
    <property type="entry name" value="PAS"/>
    <property type="match status" value="2"/>
</dbReference>
<dbReference type="PROSITE" id="PS50109">
    <property type="entry name" value="HIS_KIN"/>
    <property type="match status" value="1"/>
</dbReference>
<evidence type="ECO:0000256" key="5">
    <source>
        <dbReference type="ARBA" id="ARBA00022741"/>
    </source>
</evidence>
<evidence type="ECO:0000256" key="1">
    <source>
        <dbReference type="ARBA" id="ARBA00000085"/>
    </source>
</evidence>
<dbReference type="Pfam" id="PF00989">
    <property type="entry name" value="PAS"/>
    <property type="match status" value="2"/>
</dbReference>
<keyword evidence="8" id="KW-0902">Two-component regulatory system</keyword>
<evidence type="ECO:0000259" key="13">
    <source>
        <dbReference type="PROSITE" id="PS50112"/>
    </source>
</evidence>
<organism evidence="15 16">
    <name type="scientific">Brevundimonas viscosa</name>
    <dbReference type="NCBI Taxonomy" id="871741"/>
    <lineage>
        <taxon>Bacteria</taxon>
        <taxon>Pseudomonadati</taxon>
        <taxon>Pseudomonadota</taxon>
        <taxon>Alphaproteobacteria</taxon>
        <taxon>Caulobacterales</taxon>
        <taxon>Caulobacteraceae</taxon>
        <taxon>Brevundimonas</taxon>
    </lineage>
</organism>
<dbReference type="Pfam" id="PF00072">
    <property type="entry name" value="Response_reg"/>
    <property type="match status" value="1"/>
</dbReference>
<dbReference type="SUPFAM" id="SSF55785">
    <property type="entry name" value="PYP-like sensor domain (PAS domain)"/>
    <property type="match status" value="2"/>
</dbReference>
<dbReference type="NCBIfam" id="TIGR00229">
    <property type="entry name" value="sensory_box"/>
    <property type="match status" value="2"/>
</dbReference>
<dbReference type="PROSITE" id="PS50112">
    <property type="entry name" value="PAS"/>
    <property type="match status" value="2"/>
</dbReference>
<keyword evidence="5" id="KW-0547">Nucleotide-binding</keyword>
<keyword evidence="4" id="KW-0808">Transferase</keyword>
<dbReference type="EMBL" id="FOZV01000009">
    <property type="protein sequence ID" value="SFS86851.1"/>
    <property type="molecule type" value="Genomic_DNA"/>
</dbReference>
<reference evidence="16" key="1">
    <citation type="submission" date="2016-10" db="EMBL/GenBank/DDBJ databases">
        <authorList>
            <person name="Varghese N."/>
            <person name="Submissions S."/>
        </authorList>
    </citation>
    <scope>NUCLEOTIDE SEQUENCE [LARGE SCALE GENOMIC DNA]</scope>
    <source>
        <strain evidence="16">CGMCC 1.10683</strain>
    </source>
</reference>
<dbReference type="SMART" id="SM00091">
    <property type="entry name" value="PAS"/>
    <property type="match status" value="2"/>
</dbReference>
<dbReference type="CDD" id="cd00082">
    <property type="entry name" value="HisKA"/>
    <property type="match status" value="1"/>
</dbReference>
<name>A0A1I6TCB4_9CAUL</name>
<dbReference type="RefSeq" id="WP_092312994.1">
    <property type="nucleotide sequence ID" value="NZ_FOZV01000009.1"/>
</dbReference>
<evidence type="ECO:0000256" key="9">
    <source>
        <dbReference type="PROSITE-ProRule" id="PRU00169"/>
    </source>
</evidence>
<accession>A0A1I6TCB4</accession>
<sequence>MGGQRSISPDSRRYQLLVEAIEDYAIYMLDAAGHVVSWNPGAQRFKGYAADEILGAHFSRFYTPEDLATDLPARALKQAAEQGRFEQEGWRVRKSGERFWAHVVIDPIRSPSGEIIGFAKITRDLSERRAAQEALRQSEQQFRLLVQSVTDYAIYMLSPEGEVTNWNSGAERIKGYRPDEVIGRHFSLFYTPEDQAAGLPDLILRTAAARGRVEREGWRVRRDGTRFWAHVVIHAVRGEGGELIGFAKITRDVTERMKAEEALAATREALFQSQKLEAIGQLTGGVAHDFNNLLTAVLGSLELVRKRLAWDPRVSPLLDNAVQGAQRGAALTQRMLAFARKQDLQLQPVELGGLVRGMLDFLRRTIGGHIEINNHLAASLPRVQTDPTQLESALLNLMVNARDAMPEGGRVDLSAEVCEVGEDRPGLEPGSYVRLQVRDNGQGMDEATLARAAEPFFTTKGVGRGTGLGLPMVHGLMAQSGGEMTISSKPGEGATVELWFPLAPDHQTPASSRPETKGPARPAGRRSVLVVDDDDLVLVNTTALLEDLGYEVAVANSGPEALALVARRPELDVVLTDFVMPKMNGAVLRDEIRKLRADLPVVITSGFPDLETQGDAARGCLPKPFTQDQLLARLEQELSSATG</sequence>
<evidence type="ECO:0000256" key="3">
    <source>
        <dbReference type="ARBA" id="ARBA00022553"/>
    </source>
</evidence>
<dbReference type="CDD" id="cd00156">
    <property type="entry name" value="REC"/>
    <property type="match status" value="1"/>
</dbReference>
<dbReference type="Pfam" id="PF00512">
    <property type="entry name" value="HisKA"/>
    <property type="match status" value="1"/>
</dbReference>
<evidence type="ECO:0000256" key="4">
    <source>
        <dbReference type="ARBA" id="ARBA00022679"/>
    </source>
</evidence>
<dbReference type="SMART" id="SM00388">
    <property type="entry name" value="HisKA"/>
    <property type="match status" value="1"/>
</dbReference>
<dbReference type="InterPro" id="IPR035965">
    <property type="entry name" value="PAS-like_dom_sf"/>
</dbReference>
<dbReference type="PROSITE" id="PS50113">
    <property type="entry name" value="PAC"/>
    <property type="match status" value="2"/>
</dbReference>
<dbReference type="InterPro" id="IPR011006">
    <property type="entry name" value="CheY-like_superfamily"/>
</dbReference>
<comment type="catalytic activity">
    <reaction evidence="1">
        <text>ATP + protein L-histidine = ADP + protein N-phospho-L-histidine.</text>
        <dbReference type="EC" id="2.7.13.3"/>
    </reaction>
</comment>
<dbReference type="EC" id="2.7.13.3" evidence="2"/>
<dbReference type="SMART" id="SM00387">
    <property type="entry name" value="HATPase_c"/>
    <property type="match status" value="1"/>
</dbReference>
<proteinExistence type="predicted"/>
<feature type="domain" description="Histidine kinase" evidence="11">
    <location>
        <begin position="285"/>
        <end position="504"/>
    </location>
</feature>
<keyword evidence="6" id="KW-0418">Kinase</keyword>
<dbReference type="Pfam" id="PF02518">
    <property type="entry name" value="HATPase_c"/>
    <property type="match status" value="1"/>
</dbReference>
<dbReference type="InterPro" id="IPR036097">
    <property type="entry name" value="HisK_dim/P_sf"/>
</dbReference>
<dbReference type="Gene3D" id="3.40.50.2300">
    <property type="match status" value="1"/>
</dbReference>
<dbReference type="InterPro" id="IPR005467">
    <property type="entry name" value="His_kinase_dom"/>
</dbReference>
<evidence type="ECO:0000256" key="2">
    <source>
        <dbReference type="ARBA" id="ARBA00012438"/>
    </source>
</evidence>
<dbReference type="SMART" id="SM00448">
    <property type="entry name" value="REC"/>
    <property type="match status" value="1"/>
</dbReference>
<dbReference type="Gene3D" id="3.30.450.20">
    <property type="entry name" value="PAS domain"/>
    <property type="match status" value="2"/>
</dbReference>
<dbReference type="OrthoDB" id="7284568at2"/>
<evidence type="ECO:0000259" key="12">
    <source>
        <dbReference type="PROSITE" id="PS50110"/>
    </source>
</evidence>
<evidence type="ECO:0000313" key="15">
    <source>
        <dbReference type="EMBL" id="SFS86851.1"/>
    </source>
</evidence>
<dbReference type="GO" id="GO:0000155">
    <property type="term" value="F:phosphorelay sensor kinase activity"/>
    <property type="evidence" value="ECO:0007669"/>
    <property type="project" value="InterPro"/>
</dbReference>
<dbReference type="Proteomes" id="UP000198788">
    <property type="component" value="Unassembled WGS sequence"/>
</dbReference>
<dbReference type="InterPro" id="IPR001789">
    <property type="entry name" value="Sig_transdc_resp-reg_receiver"/>
</dbReference>
<dbReference type="Gene3D" id="1.10.287.130">
    <property type="match status" value="1"/>
</dbReference>
<feature type="region of interest" description="Disordered" evidence="10">
    <location>
        <begin position="504"/>
        <end position="525"/>
    </location>
</feature>
<evidence type="ECO:0000256" key="10">
    <source>
        <dbReference type="SAM" id="MobiDB-lite"/>
    </source>
</evidence>
<dbReference type="InterPro" id="IPR000700">
    <property type="entry name" value="PAS-assoc_C"/>
</dbReference>
<dbReference type="SMART" id="SM00086">
    <property type="entry name" value="PAC"/>
    <property type="match status" value="2"/>
</dbReference>
<evidence type="ECO:0000256" key="7">
    <source>
        <dbReference type="ARBA" id="ARBA00022840"/>
    </source>
</evidence>
<keyword evidence="3 9" id="KW-0597">Phosphoprotein</keyword>
<dbReference type="InterPro" id="IPR036890">
    <property type="entry name" value="HATPase_C_sf"/>
</dbReference>
<dbReference type="InterPro" id="IPR003594">
    <property type="entry name" value="HATPase_dom"/>
</dbReference>
<feature type="domain" description="PAC" evidence="14">
    <location>
        <begin position="213"/>
        <end position="265"/>
    </location>
</feature>